<keyword evidence="2" id="KW-1185">Reference proteome</keyword>
<evidence type="ECO:0008006" key="3">
    <source>
        <dbReference type="Google" id="ProtNLM"/>
    </source>
</evidence>
<proteinExistence type="predicted"/>
<gene>
    <name evidence="1" type="ORF">PYV00_24195</name>
</gene>
<evidence type="ECO:0000313" key="2">
    <source>
        <dbReference type="Proteomes" id="UP001216253"/>
    </source>
</evidence>
<name>A0ABT5WY03_9SPHN</name>
<dbReference type="EMBL" id="JARESE010000123">
    <property type="protein sequence ID" value="MDE8654800.1"/>
    <property type="molecule type" value="Genomic_DNA"/>
</dbReference>
<reference evidence="1 2" key="1">
    <citation type="submission" date="2023-03" db="EMBL/GenBank/DDBJ databases">
        <title>NovoSphingobium album sp. nov. isolated from polycyclic aromatic hydrocarbons- and heavy-metal polluted soil.</title>
        <authorList>
            <person name="Liu Z."/>
            <person name="Wang K."/>
        </authorList>
    </citation>
    <scope>NUCLEOTIDE SEQUENCE [LARGE SCALE GENOMIC DNA]</scope>
    <source>
        <strain evidence="1 2">H3SJ31-1</strain>
    </source>
</reference>
<organism evidence="1 2">
    <name type="scientific">Novosphingobium album</name>
    <name type="common">ex Liu et al. 2023</name>
    <dbReference type="NCBI Taxonomy" id="3031130"/>
    <lineage>
        <taxon>Bacteria</taxon>
        <taxon>Pseudomonadati</taxon>
        <taxon>Pseudomonadota</taxon>
        <taxon>Alphaproteobacteria</taxon>
        <taxon>Sphingomonadales</taxon>
        <taxon>Sphingomonadaceae</taxon>
        <taxon>Novosphingobium</taxon>
    </lineage>
</organism>
<accession>A0ABT5WY03</accession>
<dbReference type="RefSeq" id="WP_275230916.1">
    <property type="nucleotide sequence ID" value="NZ_JARESE010000123.1"/>
</dbReference>
<comment type="caution">
    <text evidence="1">The sequence shown here is derived from an EMBL/GenBank/DDBJ whole genome shotgun (WGS) entry which is preliminary data.</text>
</comment>
<evidence type="ECO:0000313" key="1">
    <source>
        <dbReference type="EMBL" id="MDE8654800.1"/>
    </source>
</evidence>
<sequence>MAVTNREAQILTRSERGMTASEIAADLGLRKVYVQSIIVRLSGGSDDQRKHENMMVEGSRSLARAIVRARAS</sequence>
<protein>
    <recommendedName>
        <fullName evidence="3">HTH luxR-type domain-containing protein</fullName>
    </recommendedName>
</protein>
<dbReference type="Proteomes" id="UP001216253">
    <property type="component" value="Unassembled WGS sequence"/>
</dbReference>